<evidence type="ECO:0000313" key="1">
    <source>
        <dbReference type="EMBL" id="AFP38156.1"/>
    </source>
</evidence>
<dbReference type="AlphaFoldDB" id="I7G4Q1"/>
<accession>I7G4Q1</accession>
<evidence type="ECO:0000313" key="2">
    <source>
        <dbReference type="Proteomes" id="UP000006158"/>
    </source>
</evidence>
<dbReference type="PATRIC" id="fig|246196.56.peg.1735"/>
<reference evidence="1 2" key="1">
    <citation type="journal article" date="2007" name="Genome Biol.">
        <title>Interrupted coding sequences in Mycobacterium smegmatis: authentic mutations or sequencing errors?</title>
        <authorList>
            <person name="Deshayes C."/>
            <person name="Perrodou E."/>
            <person name="Gallien S."/>
            <person name="Euphrasie D."/>
            <person name="Schaeffer C."/>
            <person name="Van-Dorsselaer A."/>
            <person name="Poch O."/>
            <person name="Lecompte O."/>
            <person name="Reyrat J.M."/>
        </authorList>
    </citation>
    <scope>NUCLEOTIDE SEQUENCE [LARGE SCALE GENOMIC DNA]</scope>
    <source>
        <strain evidence="2">ATCC 700084 / mc(2)155</strain>
    </source>
</reference>
<reference evidence="1 2" key="2">
    <citation type="journal article" date="2009" name="Genome Res.">
        <title>Ortho-proteogenomics: multiple proteomes investigation through orthology and a new MS-based protocol.</title>
        <authorList>
            <person name="Gallien S."/>
            <person name="Perrodou E."/>
            <person name="Carapito C."/>
            <person name="Deshayes C."/>
            <person name="Reyrat J.M."/>
            <person name="Van Dorsselaer A."/>
            <person name="Poch O."/>
            <person name="Schaeffer C."/>
            <person name="Lecompte O."/>
        </authorList>
    </citation>
    <scope>NUCLEOTIDE SEQUENCE [LARGE SCALE GENOMIC DNA]</scope>
    <source>
        <strain evidence="2">ATCC 700084 / mc(2)155</strain>
    </source>
</reference>
<name>I7G4Q1_MYCS2</name>
<organism evidence="1 2">
    <name type="scientific">Mycolicibacterium smegmatis (strain ATCC 700084 / mc(2)155)</name>
    <name type="common">Mycobacterium smegmatis</name>
    <dbReference type="NCBI Taxonomy" id="246196"/>
    <lineage>
        <taxon>Bacteria</taxon>
        <taxon>Bacillati</taxon>
        <taxon>Actinomycetota</taxon>
        <taxon>Actinomycetes</taxon>
        <taxon>Mycobacteriales</taxon>
        <taxon>Mycobacteriaceae</taxon>
        <taxon>Mycolicibacterium</taxon>
    </lineage>
</organism>
<protein>
    <submittedName>
        <fullName evidence="1">Uncharacterized protein</fullName>
    </submittedName>
</protein>
<proteinExistence type="predicted"/>
<dbReference type="KEGG" id="msg:MSMEI_1684"/>
<dbReference type="RefSeq" id="WP_014877176.1">
    <property type="nucleotide sequence ID" value="NC_008596.1"/>
</dbReference>
<dbReference type="EMBL" id="CP001663">
    <property type="protein sequence ID" value="AFP38156.1"/>
    <property type="molecule type" value="Genomic_DNA"/>
</dbReference>
<sequence>MAAAGLGLVFVDMDARRDSGPNPDVDLAVSPEWKRTGYKFFPFAAWQAGAWWVLRFNFGFPEHDMYTLFVDGQVTVDVTGAERSELPLVASVGALDRFPEALPVLDGDTALNVVSQVAAYADYGSEHNDPCLFCSLGADGLTPQELA</sequence>
<dbReference type="Proteomes" id="UP000006158">
    <property type="component" value="Chromosome"/>
</dbReference>
<gene>
    <name evidence="1" type="ordered locus">MSMEI_1684</name>
</gene>